<evidence type="ECO:0000256" key="4">
    <source>
        <dbReference type="ARBA" id="ARBA00022490"/>
    </source>
</evidence>
<dbReference type="HOGENOM" id="CLU_087829_5_0_10"/>
<evidence type="ECO:0000256" key="6">
    <source>
        <dbReference type="ARBA" id="ARBA00022723"/>
    </source>
</evidence>
<dbReference type="PANTHER" id="PTHR33540">
    <property type="entry name" value="TRNA THREONYLCARBAMOYLADENOSINE BIOSYNTHESIS PROTEIN TSAE"/>
    <property type="match status" value="1"/>
</dbReference>
<keyword evidence="7" id="KW-0547">Nucleotide-binding</keyword>
<keyword evidence="9" id="KW-0460">Magnesium</keyword>
<dbReference type="OrthoDB" id="9815896at2"/>
<dbReference type="GO" id="GO:0005737">
    <property type="term" value="C:cytoplasm"/>
    <property type="evidence" value="ECO:0007669"/>
    <property type="project" value="UniProtKB-SubCell"/>
</dbReference>
<dbReference type="STRING" id="1191523.MROS_2411"/>
<keyword evidence="6" id="KW-0479">Metal-binding</keyword>
<dbReference type="eggNOG" id="COG0802">
    <property type="taxonomic scope" value="Bacteria"/>
</dbReference>
<comment type="similarity">
    <text evidence="2">Belongs to the TsaE family.</text>
</comment>
<keyword evidence="8" id="KW-0067">ATP-binding</keyword>
<keyword evidence="5" id="KW-0819">tRNA processing</keyword>
<keyword evidence="12" id="KW-1185">Reference proteome</keyword>
<name>I7A6Y4_MELRP</name>
<evidence type="ECO:0000256" key="7">
    <source>
        <dbReference type="ARBA" id="ARBA00022741"/>
    </source>
</evidence>
<dbReference type="GO" id="GO:0046872">
    <property type="term" value="F:metal ion binding"/>
    <property type="evidence" value="ECO:0007669"/>
    <property type="project" value="UniProtKB-KW"/>
</dbReference>
<dbReference type="GO" id="GO:0002949">
    <property type="term" value="P:tRNA threonylcarbamoyladenosine modification"/>
    <property type="evidence" value="ECO:0007669"/>
    <property type="project" value="InterPro"/>
</dbReference>
<dbReference type="AlphaFoldDB" id="I7A6Y4"/>
<dbReference type="PANTHER" id="PTHR33540:SF2">
    <property type="entry name" value="TRNA THREONYLCARBAMOYLADENOSINE BIOSYNTHESIS PROTEIN TSAE"/>
    <property type="match status" value="1"/>
</dbReference>
<dbReference type="Gene3D" id="3.40.50.300">
    <property type="entry name" value="P-loop containing nucleotide triphosphate hydrolases"/>
    <property type="match status" value="1"/>
</dbReference>
<comment type="subcellular location">
    <subcellularLocation>
        <location evidence="1">Cytoplasm</location>
    </subcellularLocation>
</comment>
<reference evidence="11 12" key="1">
    <citation type="journal article" date="2013" name="PLoS ONE">
        <title>Genomic analysis of Melioribacter roseus, facultatively anaerobic organotrophic bacterium representing a novel deep lineage within Bacteriodetes/Chlorobi group.</title>
        <authorList>
            <person name="Kadnikov V.V."/>
            <person name="Mardanov A.V."/>
            <person name="Podosokorskaya O.A."/>
            <person name="Gavrilov S.N."/>
            <person name="Kublanov I.V."/>
            <person name="Beletsky A.V."/>
            <person name="Bonch-Osmolovskaya E.A."/>
            <person name="Ravin N.V."/>
        </authorList>
    </citation>
    <scope>NUCLEOTIDE SEQUENCE [LARGE SCALE GENOMIC DNA]</scope>
    <source>
        <strain evidence="12">JCM 17771 / P3M-2</strain>
    </source>
</reference>
<evidence type="ECO:0000256" key="1">
    <source>
        <dbReference type="ARBA" id="ARBA00004496"/>
    </source>
</evidence>
<organism evidence="11 12">
    <name type="scientific">Melioribacter roseus (strain DSM 23840 / JCM 17771 / VKM B-2668 / P3M-2)</name>
    <dbReference type="NCBI Taxonomy" id="1191523"/>
    <lineage>
        <taxon>Bacteria</taxon>
        <taxon>Pseudomonadati</taxon>
        <taxon>Ignavibacteriota</taxon>
        <taxon>Ignavibacteria</taxon>
        <taxon>Ignavibacteriales</taxon>
        <taxon>Melioribacteraceae</taxon>
        <taxon>Melioribacter</taxon>
    </lineage>
</organism>
<dbReference type="InterPro" id="IPR003442">
    <property type="entry name" value="T6A_TsaE"/>
</dbReference>
<gene>
    <name evidence="11" type="ordered locus">MROS_2411</name>
</gene>
<dbReference type="GO" id="GO:0005524">
    <property type="term" value="F:ATP binding"/>
    <property type="evidence" value="ECO:0007669"/>
    <property type="project" value="UniProtKB-KW"/>
</dbReference>
<accession>I7A6Y4</accession>
<dbReference type="PATRIC" id="fig|1191523.3.peg.2543"/>
<sequence length="146" mass="16919">MKLPYEKIVDSETETCAVAKEFIEFLAPGSIVALKGNLGAGKTFFVNCICNHLGIDRTSSPSFSLVNIYEGKHRVYHFDFYRIKKLEELYDIGFEDYLNDGNAIVFIEWADLWSEIFPENYLVVELDYIAEKENGKRIIKIYKNEK</sequence>
<evidence type="ECO:0000256" key="10">
    <source>
        <dbReference type="ARBA" id="ARBA00032441"/>
    </source>
</evidence>
<dbReference type="RefSeq" id="WP_014857071.1">
    <property type="nucleotide sequence ID" value="NC_018178.1"/>
</dbReference>
<dbReference type="SUPFAM" id="SSF52540">
    <property type="entry name" value="P-loop containing nucleoside triphosphate hydrolases"/>
    <property type="match status" value="1"/>
</dbReference>
<evidence type="ECO:0000313" key="11">
    <source>
        <dbReference type="EMBL" id="AFN75641.1"/>
    </source>
</evidence>
<dbReference type="NCBIfam" id="TIGR00150">
    <property type="entry name" value="T6A_YjeE"/>
    <property type="match status" value="1"/>
</dbReference>
<protein>
    <recommendedName>
        <fullName evidence="3">tRNA threonylcarbamoyladenosine biosynthesis protein TsaE</fullName>
    </recommendedName>
    <alternativeName>
        <fullName evidence="10">t(6)A37 threonylcarbamoyladenosine biosynthesis protein TsaE</fullName>
    </alternativeName>
</protein>
<evidence type="ECO:0000313" key="12">
    <source>
        <dbReference type="Proteomes" id="UP000009011"/>
    </source>
</evidence>
<evidence type="ECO:0000256" key="3">
    <source>
        <dbReference type="ARBA" id="ARBA00019010"/>
    </source>
</evidence>
<proteinExistence type="inferred from homology"/>
<dbReference type="Pfam" id="PF02367">
    <property type="entry name" value="TsaE"/>
    <property type="match status" value="1"/>
</dbReference>
<dbReference type="KEGG" id="mro:MROS_2411"/>
<evidence type="ECO:0000256" key="2">
    <source>
        <dbReference type="ARBA" id="ARBA00007599"/>
    </source>
</evidence>
<evidence type="ECO:0000256" key="5">
    <source>
        <dbReference type="ARBA" id="ARBA00022694"/>
    </source>
</evidence>
<dbReference type="Proteomes" id="UP000009011">
    <property type="component" value="Chromosome"/>
</dbReference>
<dbReference type="InterPro" id="IPR027417">
    <property type="entry name" value="P-loop_NTPase"/>
</dbReference>
<evidence type="ECO:0000256" key="8">
    <source>
        <dbReference type="ARBA" id="ARBA00022840"/>
    </source>
</evidence>
<evidence type="ECO:0000256" key="9">
    <source>
        <dbReference type="ARBA" id="ARBA00022842"/>
    </source>
</evidence>
<dbReference type="EMBL" id="CP003557">
    <property type="protein sequence ID" value="AFN75641.1"/>
    <property type="molecule type" value="Genomic_DNA"/>
</dbReference>
<keyword evidence="4" id="KW-0963">Cytoplasm</keyword>